<evidence type="ECO:0000256" key="4">
    <source>
        <dbReference type="PIRNR" id="PIRNR019422"/>
    </source>
</evidence>
<dbReference type="InterPro" id="IPR010611">
    <property type="entry name" value="3D_dom"/>
</dbReference>
<dbReference type="Proteomes" id="UP000636949">
    <property type="component" value="Unassembled WGS sequence"/>
</dbReference>
<feature type="chain" id="PRO_5035211658" description="Membrane-bound lytic murein transglycosylase A" evidence="5">
    <location>
        <begin position="23"/>
        <end position="373"/>
    </location>
</feature>
<sequence length="373" mass="42150">MQKKYLLCLSTLTSLLPLCLSANTSISFEPVAYQALPDWDCGDQMQAYQALQISCKAIVKNNNYNKAWQSSCQNILAVSAHTDRRAREMIEQNFSPFQVRYNDESQGLFTGYYAPAIAGSLYRTAEFPVPIYKTPADLIQKKTASGTQYGRMVNGKFTPYYTREEIAKNNFFTRKDVIAWVSSRVERTFLQIQGSGRIELTNGDSILVGYDSQNGQPYRPIGRYLLENKLMPREDITMQSIKKWLYDHPKDADKILNYDPSFVFFRVLSHGNPIGAQGVPLTPGYSIAVDSKFYQYGTPVWLSTTYQGSHNKTHKLDRLMIAQDTGGAIRGAIRGDVFWGSGNEAEYYAGHMKNLGKMFVLLPRADALHLAKK</sequence>
<reference evidence="7" key="2">
    <citation type="submission" date="2020-09" db="EMBL/GenBank/DDBJ databases">
        <authorList>
            <person name="Sun Q."/>
            <person name="Zhou Y."/>
        </authorList>
    </citation>
    <scope>NUCLEOTIDE SEQUENCE</scope>
    <source>
        <strain evidence="7">CGMCC 1.15758</strain>
    </source>
</reference>
<dbReference type="CDD" id="cd14485">
    <property type="entry name" value="mltA_like_LT_A"/>
    <property type="match status" value="1"/>
</dbReference>
<keyword evidence="5" id="KW-0732">Signal</keyword>
<dbReference type="SMART" id="SM00925">
    <property type="entry name" value="MltA"/>
    <property type="match status" value="1"/>
</dbReference>
<dbReference type="InterPro" id="IPR036908">
    <property type="entry name" value="RlpA-like_sf"/>
</dbReference>
<dbReference type="GO" id="GO:0008933">
    <property type="term" value="F:peptidoglycan lytic transglycosylase activity"/>
    <property type="evidence" value="ECO:0007669"/>
    <property type="project" value="TreeGrafter"/>
</dbReference>
<name>A0A8J3E8P4_9GAMM</name>
<evidence type="ECO:0000259" key="6">
    <source>
        <dbReference type="SMART" id="SM00925"/>
    </source>
</evidence>
<accession>A0A8J3E8P4</accession>
<protein>
    <recommendedName>
        <fullName evidence="4">Membrane-bound lytic murein transglycosylase A</fullName>
        <ecNumber evidence="4">4.2.2.n1</ecNumber>
    </recommendedName>
    <alternativeName>
        <fullName evidence="4">Murein hydrolase A</fullName>
    </alternativeName>
</protein>
<dbReference type="AlphaFoldDB" id="A0A8J3E8P4"/>
<dbReference type="EC" id="4.2.2.n1" evidence="4"/>
<comment type="function">
    <text evidence="4">Murein-degrading enzyme. May play a role in recycling of muropeptides during cell elongation and/or cell division.</text>
</comment>
<reference evidence="7" key="1">
    <citation type="journal article" date="2014" name="Int. J. Syst. Evol. Microbiol.">
        <title>Complete genome sequence of Corynebacterium casei LMG S-19264T (=DSM 44701T), isolated from a smear-ripened cheese.</title>
        <authorList>
            <consortium name="US DOE Joint Genome Institute (JGI-PGF)"/>
            <person name="Walter F."/>
            <person name="Albersmeier A."/>
            <person name="Kalinowski J."/>
            <person name="Ruckert C."/>
        </authorList>
    </citation>
    <scope>NUCLEOTIDE SEQUENCE</scope>
    <source>
        <strain evidence="7">CGMCC 1.15758</strain>
    </source>
</reference>
<dbReference type="InterPro" id="IPR026044">
    <property type="entry name" value="MltA"/>
</dbReference>
<organism evidence="7 8">
    <name type="scientific">Cysteiniphilum litorale</name>
    <dbReference type="NCBI Taxonomy" id="2056700"/>
    <lineage>
        <taxon>Bacteria</taxon>
        <taxon>Pseudomonadati</taxon>
        <taxon>Pseudomonadota</taxon>
        <taxon>Gammaproteobacteria</taxon>
        <taxon>Thiotrichales</taxon>
        <taxon>Fastidiosibacteraceae</taxon>
        <taxon>Cysteiniphilum</taxon>
    </lineage>
</organism>
<dbReference type="InterPro" id="IPR005300">
    <property type="entry name" value="MltA_B"/>
</dbReference>
<evidence type="ECO:0000313" key="7">
    <source>
        <dbReference type="EMBL" id="GGF97045.1"/>
    </source>
</evidence>
<feature type="signal peptide" evidence="5">
    <location>
        <begin position="1"/>
        <end position="22"/>
    </location>
</feature>
<keyword evidence="2 4" id="KW-0456">Lyase</keyword>
<keyword evidence="3 4" id="KW-0961">Cell wall biogenesis/degradation</keyword>
<feature type="domain" description="Lytic transglycosylase MltA" evidence="6">
    <location>
        <begin position="116"/>
        <end position="266"/>
    </location>
</feature>
<evidence type="ECO:0000256" key="2">
    <source>
        <dbReference type="ARBA" id="ARBA00023239"/>
    </source>
</evidence>
<dbReference type="GO" id="GO:0071555">
    <property type="term" value="P:cell wall organization"/>
    <property type="evidence" value="ECO:0007669"/>
    <property type="project" value="UniProtKB-KW"/>
</dbReference>
<evidence type="ECO:0000256" key="3">
    <source>
        <dbReference type="ARBA" id="ARBA00023316"/>
    </source>
</evidence>
<dbReference type="GO" id="GO:0019867">
    <property type="term" value="C:outer membrane"/>
    <property type="evidence" value="ECO:0007669"/>
    <property type="project" value="InterPro"/>
</dbReference>
<dbReference type="GO" id="GO:0004553">
    <property type="term" value="F:hydrolase activity, hydrolyzing O-glycosyl compounds"/>
    <property type="evidence" value="ECO:0007669"/>
    <property type="project" value="InterPro"/>
</dbReference>
<dbReference type="CDD" id="cd14668">
    <property type="entry name" value="mlta_B"/>
    <property type="match status" value="1"/>
</dbReference>
<dbReference type="PANTHER" id="PTHR30124:SF0">
    <property type="entry name" value="MEMBRANE-BOUND LYTIC MUREIN TRANSGLYCOSYLASE A"/>
    <property type="match status" value="1"/>
</dbReference>
<dbReference type="Pfam" id="PF06725">
    <property type="entry name" value="3D"/>
    <property type="match status" value="1"/>
</dbReference>
<gene>
    <name evidence="7" type="primary">mltA</name>
    <name evidence="7" type="ORF">GCM10010995_12870</name>
</gene>
<comment type="catalytic activity">
    <reaction evidence="1 4">
        <text>Exolytic cleavage of the (1-&gt;4)-beta-glycosidic linkage between N-acetylmuramic acid (MurNAc) and N-acetylglucosamine (GlcNAc) residues in peptidoglycan, from either the reducing or the non-reducing ends of the peptidoglycan chains, with concomitant formation of a 1,6-anhydrobond in the MurNAc residue.</text>
        <dbReference type="EC" id="4.2.2.n1"/>
    </reaction>
</comment>
<dbReference type="EMBL" id="BMJS01000011">
    <property type="protein sequence ID" value="GGF97045.1"/>
    <property type="molecule type" value="Genomic_DNA"/>
</dbReference>
<dbReference type="Pfam" id="PF03562">
    <property type="entry name" value="MltA"/>
    <property type="match status" value="1"/>
</dbReference>
<comment type="caution">
    <text evidence="7">The sequence shown here is derived from an EMBL/GenBank/DDBJ whole genome shotgun (WGS) entry which is preliminary data.</text>
</comment>
<keyword evidence="8" id="KW-1185">Reference proteome</keyword>
<dbReference type="PANTHER" id="PTHR30124">
    <property type="entry name" value="MEMBRANE-BOUND LYTIC MUREIN TRANSGLYCOSYLASE A"/>
    <property type="match status" value="1"/>
</dbReference>
<dbReference type="Gene3D" id="2.40.240.50">
    <property type="entry name" value="Barwin-like endoglucanases"/>
    <property type="match status" value="1"/>
</dbReference>
<evidence type="ECO:0000256" key="1">
    <source>
        <dbReference type="ARBA" id="ARBA00001420"/>
    </source>
</evidence>
<evidence type="ECO:0000256" key="5">
    <source>
        <dbReference type="SAM" id="SignalP"/>
    </source>
</evidence>
<dbReference type="OrthoDB" id="9783686at2"/>
<dbReference type="GO" id="GO:0009254">
    <property type="term" value="P:peptidoglycan turnover"/>
    <property type="evidence" value="ECO:0007669"/>
    <property type="project" value="UniProtKB-UniRule"/>
</dbReference>
<dbReference type="GO" id="GO:0009253">
    <property type="term" value="P:peptidoglycan catabolic process"/>
    <property type="evidence" value="ECO:0007669"/>
    <property type="project" value="TreeGrafter"/>
</dbReference>
<proteinExistence type="predicted"/>
<dbReference type="PIRSF" id="PIRSF019422">
    <property type="entry name" value="MltA"/>
    <property type="match status" value="1"/>
</dbReference>
<dbReference type="Gene3D" id="2.40.40.10">
    <property type="entry name" value="RlpA-like domain"/>
    <property type="match status" value="1"/>
</dbReference>
<dbReference type="RefSeq" id="WP_117002343.1">
    <property type="nucleotide sequence ID" value="NZ_BMJS01000011.1"/>
</dbReference>
<dbReference type="SUPFAM" id="SSF50685">
    <property type="entry name" value="Barwin-like endoglucanases"/>
    <property type="match status" value="1"/>
</dbReference>
<evidence type="ECO:0000313" key="8">
    <source>
        <dbReference type="Proteomes" id="UP000636949"/>
    </source>
</evidence>